<evidence type="ECO:0000313" key="2">
    <source>
        <dbReference type="EMBL" id="WWX25891.1"/>
    </source>
</evidence>
<evidence type="ECO:0000256" key="1">
    <source>
        <dbReference type="SAM" id="Phobius"/>
    </source>
</evidence>
<accession>A0ABZ2J9V7</accession>
<reference evidence="2 3" key="1">
    <citation type="submission" date="2024-03" db="EMBL/GenBank/DDBJ databases">
        <title>A Dehalogenimonas Isolated from Estuarine Sediments Dihaloeliminates Chlorinated Alkanes.</title>
        <authorList>
            <person name="Yang Y."/>
            <person name="Wang H."/>
        </authorList>
    </citation>
    <scope>NUCLEOTIDE SEQUENCE [LARGE SCALE GENOMIC DNA]</scope>
    <source>
        <strain evidence="2 3">W</strain>
    </source>
</reference>
<dbReference type="RefSeq" id="WP_338738501.1">
    <property type="nucleotide sequence ID" value="NZ_CP146612.1"/>
</dbReference>
<sequence>MDKSRKARNFGLLLMLFASVLQVFAGLSISKLSYGFLTDPVYGFIIVSPMLFGLWTAMRLPFIGGVFAAIINGPLIFAAWVGMMGDPWLLNRSFSQATFLNMAFYYAGLAWHVYLYRKAPG</sequence>
<keyword evidence="1" id="KW-0472">Membrane</keyword>
<dbReference type="EMBL" id="CP146612">
    <property type="protein sequence ID" value="WWX25891.1"/>
    <property type="molecule type" value="Genomic_DNA"/>
</dbReference>
<keyword evidence="3" id="KW-1185">Reference proteome</keyword>
<organism evidence="2 3">
    <name type="scientific">Candidatus Dehalogenimonas loeffleri</name>
    <dbReference type="NCBI Taxonomy" id="3127115"/>
    <lineage>
        <taxon>Bacteria</taxon>
        <taxon>Bacillati</taxon>
        <taxon>Chloroflexota</taxon>
        <taxon>Dehalococcoidia</taxon>
        <taxon>Dehalococcoidales</taxon>
        <taxon>Dehalococcoidaceae</taxon>
        <taxon>Dehalogenimonas</taxon>
    </lineage>
</organism>
<keyword evidence="1" id="KW-0812">Transmembrane</keyword>
<name>A0ABZ2J9V7_9CHLR</name>
<protein>
    <submittedName>
        <fullName evidence="2">Uncharacterized protein</fullName>
    </submittedName>
</protein>
<feature type="transmembrane region" description="Helical" evidence="1">
    <location>
        <begin position="65"/>
        <end position="85"/>
    </location>
</feature>
<dbReference type="Proteomes" id="UP001375370">
    <property type="component" value="Chromosome"/>
</dbReference>
<evidence type="ECO:0000313" key="3">
    <source>
        <dbReference type="Proteomes" id="UP001375370"/>
    </source>
</evidence>
<proteinExistence type="predicted"/>
<keyword evidence="1" id="KW-1133">Transmembrane helix</keyword>
<gene>
    <name evidence="2" type="ORF">V8247_02670</name>
</gene>
<feature type="transmembrane region" description="Helical" evidence="1">
    <location>
        <begin position="97"/>
        <end position="116"/>
    </location>
</feature>
<feature type="transmembrane region" description="Helical" evidence="1">
    <location>
        <begin position="41"/>
        <end position="58"/>
    </location>
</feature>